<keyword evidence="4" id="KW-0732">Signal</keyword>
<evidence type="ECO:0000256" key="5">
    <source>
        <dbReference type="ARBA" id="ARBA00023180"/>
    </source>
</evidence>
<evidence type="ECO:0000313" key="9">
    <source>
        <dbReference type="Proteomes" id="UP000269693"/>
    </source>
</evidence>
<dbReference type="GO" id="GO:0030313">
    <property type="term" value="C:cell envelope"/>
    <property type="evidence" value="ECO:0007669"/>
    <property type="project" value="UniProtKB-SubCell"/>
</dbReference>
<reference evidence="8" key="2">
    <citation type="submission" date="2020-04" db="EMBL/GenBank/DDBJ databases">
        <title>Tenacibaculum mesophilum bac2.</title>
        <authorList>
            <person name="Li M."/>
        </authorList>
    </citation>
    <scope>NUCLEOTIDE SEQUENCE</scope>
    <source>
        <strain evidence="8">Bac2</strain>
    </source>
</reference>
<evidence type="ECO:0000313" key="7">
    <source>
        <dbReference type="EMBL" id="AZJ31759.1"/>
    </source>
</evidence>
<dbReference type="PANTHER" id="PTHR31018:SF3">
    <property type="entry name" value="RECEPTOR PROTEIN-TYROSINE KINASE"/>
    <property type="match status" value="1"/>
</dbReference>
<keyword evidence="3" id="KW-0963">Cytoplasm</keyword>
<name>A0AAE9MLU0_9FLAO</name>
<dbReference type="RefSeq" id="WP_047788889.1">
    <property type="nucleotide sequence ID" value="NZ_CANLMG010000001.1"/>
</dbReference>
<keyword evidence="9" id="KW-1185">Reference proteome</keyword>
<accession>A0AAE9MLU0</accession>
<dbReference type="SUPFAM" id="SSF52058">
    <property type="entry name" value="L domain-like"/>
    <property type="match status" value="2"/>
</dbReference>
<organism evidence="8 10">
    <name type="scientific">Tenacibaculum mesophilum</name>
    <dbReference type="NCBI Taxonomy" id="104268"/>
    <lineage>
        <taxon>Bacteria</taxon>
        <taxon>Pseudomonadati</taxon>
        <taxon>Bacteroidota</taxon>
        <taxon>Flavobacteriia</taxon>
        <taxon>Flavobacteriales</taxon>
        <taxon>Flavobacteriaceae</taxon>
        <taxon>Tenacibaculum</taxon>
    </lineage>
</organism>
<evidence type="ECO:0000259" key="6">
    <source>
        <dbReference type="Pfam" id="PF15780"/>
    </source>
</evidence>
<dbReference type="Proteomes" id="UP001056837">
    <property type="component" value="Chromosome"/>
</dbReference>
<dbReference type="InterPro" id="IPR051648">
    <property type="entry name" value="CWI-Assembly_Regulator"/>
</dbReference>
<keyword evidence="5" id="KW-0325">Glycoprotein</keyword>
<protein>
    <recommendedName>
        <fullName evidence="6">Abnormal spindle-like microcephaly-associated protein ASH domain-containing protein</fullName>
    </recommendedName>
</protein>
<dbReference type="InterPro" id="IPR013783">
    <property type="entry name" value="Ig-like_fold"/>
</dbReference>
<dbReference type="Proteomes" id="UP000269693">
    <property type="component" value="Chromosome"/>
</dbReference>
<sequence length="488" mass="55014">MKKTKLVIALFILSKLLIQCSSNEPVPEVEVDPEPEELKEVKLSIKLPDDYETLNFKDLVIGNEKTLPISIFNEGNLTLEITEVILPEGFSVNLETIKIPPSDFFELDILFKPTEEKKYSGNITFTSNVTEPYNNTILEGLGVNDTFEGDVDFKTQKELIDFIGKGYKNINGTLGIGSPYDGANHPVTDLKLLKSLNSAKRLSVWGAQVTSLEGLENIKGIETIQIALNNNLTSLNGFPKNNSSALINIVQNENLIDIKALAGIEIIDWLRVHRNPKLESLTGLENLKEIKRDLEISGNYVITNLDSFSNLERVGGNISIQENNALYSYCGLVNLMKLGGLEGTFYLPRRNRFNPSWVDELDCERQVPFNEYHGVQTWIDDRYDLDYFKQKGFTKISGEVYINDSDITTLTALSNIEEIEHLYIQRTNLESLEGLDNLRKVKSLYIEYNDKLSNFCSLGSLTIEGSSRIENNLYNPTVTDLANENCKQ</sequence>
<evidence type="ECO:0000313" key="10">
    <source>
        <dbReference type="Proteomes" id="UP001056837"/>
    </source>
</evidence>
<evidence type="ECO:0000256" key="4">
    <source>
        <dbReference type="ARBA" id="ARBA00022729"/>
    </source>
</evidence>
<gene>
    <name evidence="7" type="ORF">D6200_03930</name>
    <name evidence="8" type="ORF">HER15_02640</name>
</gene>
<dbReference type="InterPro" id="IPR032675">
    <property type="entry name" value="LRR_dom_sf"/>
</dbReference>
<evidence type="ECO:0000256" key="1">
    <source>
        <dbReference type="ARBA" id="ARBA00004196"/>
    </source>
</evidence>
<feature type="domain" description="Abnormal spindle-like microcephaly-associated protein ASH" evidence="6">
    <location>
        <begin position="53"/>
        <end position="128"/>
    </location>
</feature>
<dbReference type="Pfam" id="PF15780">
    <property type="entry name" value="ASH"/>
    <property type="match status" value="1"/>
</dbReference>
<dbReference type="AlphaFoldDB" id="A0AAE9MLU0"/>
<dbReference type="GO" id="GO:0005737">
    <property type="term" value="C:cytoplasm"/>
    <property type="evidence" value="ECO:0007669"/>
    <property type="project" value="UniProtKB-SubCell"/>
</dbReference>
<dbReference type="InterPro" id="IPR031549">
    <property type="entry name" value="ASH"/>
</dbReference>
<proteinExistence type="predicted"/>
<evidence type="ECO:0000313" key="8">
    <source>
        <dbReference type="EMBL" id="UTD14434.1"/>
    </source>
</evidence>
<dbReference type="Gene3D" id="3.80.10.10">
    <property type="entry name" value="Ribonuclease Inhibitor"/>
    <property type="match status" value="2"/>
</dbReference>
<dbReference type="Gene3D" id="2.60.40.10">
    <property type="entry name" value="Immunoglobulins"/>
    <property type="match status" value="1"/>
</dbReference>
<comment type="subcellular location">
    <subcellularLocation>
        <location evidence="1">Cell envelope</location>
    </subcellularLocation>
    <subcellularLocation>
        <location evidence="2">Cytoplasm</location>
    </subcellularLocation>
</comment>
<reference evidence="7 9" key="1">
    <citation type="submission" date="2018-09" db="EMBL/GenBank/DDBJ databases">
        <title>Insights into the microbiota of Asian seabass (Lates calcarifer) with tenacibaculosis symptoms and description of sp. nov. Tenacibaculum singaporense.</title>
        <authorList>
            <person name="Miyake S."/>
            <person name="Soh M."/>
            <person name="Azman M.N."/>
            <person name="Ngoh S.Y."/>
            <person name="Orban L."/>
            <person name="Seedorf H."/>
        </authorList>
    </citation>
    <scope>NUCLEOTIDE SEQUENCE [LARGE SCALE GENOMIC DNA]</scope>
    <source>
        <strain evidence="7 9">DSM 13764</strain>
    </source>
</reference>
<dbReference type="EMBL" id="CP050861">
    <property type="protein sequence ID" value="UTD14434.1"/>
    <property type="molecule type" value="Genomic_DNA"/>
</dbReference>
<dbReference type="PANTHER" id="PTHR31018">
    <property type="entry name" value="SPORULATION-SPECIFIC PROTEIN-RELATED"/>
    <property type="match status" value="1"/>
</dbReference>
<evidence type="ECO:0000256" key="2">
    <source>
        <dbReference type="ARBA" id="ARBA00004496"/>
    </source>
</evidence>
<dbReference type="EMBL" id="CP032544">
    <property type="protein sequence ID" value="AZJ31759.1"/>
    <property type="molecule type" value="Genomic_DNA"/>
</dbReference>
<evidence type="ECO:0000256" key="3">
    <source>
        <dbReference type="ARBA" id="ARBA00022490"/>
    </source>
</evidence>